<dbReference type="InterPro" id="IPR004474">
    <property type="entry name" value="LytR_CpsA_psr"/>
</dbReference>
<name>A0A1F5JX10_9BACT</name>
<evidence type="ECO:0000259" key="3">
    <source>
        <dbReference type="Pfam" id="PF03816"/>
    </source>
</evidence>
<dbReference type="PANTHER" id="PTHR33392:SF6">
    <property type="entry name" value="POLYISOPRENYL-TEICHOIC ACID--PEPTIDOGLYCAN TEICHOIC ACID TRANSFERASE TAGU"/>
    <property type="match status" value="1"/>
</dbReference>
<accession>A0A1F5JX10</accession>
<comment type="caution">
    <text evidence="4">The sequence shown here is derived from an EMBL/GenBank/DDBJ whole genome shotgun (WGS) entry which is preliminary data.</text>
</comment>
<gene>
    <name evidence="4" type="ORF">A3C59_02750</name>
</gene>
<feature type="domain" description="Cell envelope-related transcriptional attenuator" evidence="3">
    <location>
        <begin position="88"/>
        <end position="298"/>
    </location>
</feature>
<protein>
    <recommendedName>
        <fullName evidence="3">Cell envelope-related transcriptional attenuator domain-containing protein</fullName>
    </recommendedName>
</protein>
<feature type="transmembrane region" description="Helical" evidence="2">
    <location>
        <begin position="27"/>
        <end position="47"/>
    </location>
</feature>
<keyword evidence="2" id="KW-0812">Transmembrane</keyword>
<keyword evidence="2" id="KW-0472">Membrane</keyword>
<keyword evidence="2" id="KW-1133">Transmembrane helix</keyword>
<dbReference type="InterPro" id="IPR050922">
    <property type="entry name" value="LytR/CpsA/Psr_CW_biosynth"/>
</dbReference>
<dbReference type="EMBL" id="MFCV01000017">
    <property type="protein sequence ID" value="OGE32991.1"/>
    <property type="molecule type" value="Genomic_DNA"/>
</dbReference>
<dbReference type="Gene3D" id="3.40.630.190">
    <property type="entry name" value="LCP protein"/>
    <property type="match status" value="1"/>
</dbReference>
<dbReference type="AlphaFoldDB" id="A0A1F5JX10"/>
<evidence type="ECO:0000313" key="4">
    <source>
        <dbReference type="EMBL" id="OGE32991.1"/>
    </source>
</evidence>
<dbReference type="PANTHER" id="PTHR33392">
    <property type="entry name" value="POLYISOPRENYL-TEICHOIC ACID--PEPTIDOGLYCAN TEICHOIC ACID TRANSFERASE TAGU"/>
    <property type="match status" value="1"/>
</dbReference>
<dbReference type="Pfam" id="PF03816">
    <property type="entry name" value="LytR_cpsA_psr"/>
    <property type="match status" value="1"/>
</dbReference>
<evidence type="ECO:0000256" key="2">
    <source>
        <dbReference type="SAM" id="Phobius"/>
    </source>
</evidence>
<reference evidence="4 5" key="1">
    <citation type="journal article" date="2016" name="Nat. Commun.">
        <title>Thousands of microbial genomes shed light on interconnected biogeochemical processes in an aquifer system.</title>
        <authorList>
            <person name="Anantharaman K."/>
            <person name="Brown C.T."/>
            <person name="Hug L.A."/>
            <person name="Sharon I."/>
            <person name="Castelle C.J."/>
            <person name="Probst A.J."/>
            <person name="Thomas B.C."/>
            <person name="Singh A."/>
            <person name="Wilkins M.J."/>
            <person name="Karaoz U."/>
            <person name="Brodie E.L."/>
            <person name="Williams K.H."/>
            <person name="Hubbard S.S."/>
            <person name="Banfield J.F."/>
        </authorList>
    </citation>
    <scope>NUCLEOTIDE SEQUENCE [LARGE SCALE GENOMIC DNA]</scope>
</reference>
<proteinExistence type="inferred from homology"/>
<comment type="similarity">
    <text evidence="1">Belongs to the LytR/CpsA/Psr (LCP) family.</text>
</comment>
<organism evidence="4 5">
    <name type="scientific">Candidatus Daviesbacteria bacterium RIFCSPHIGHO2_02_FULL_36_13</name>
    <dbReference type="NCBI Taxonomy" id="1797768"/>
    <lineage>
        <taxon>Bacteria</taxon>
        <taxon>Candidatus Daviesiibacteriota</taxon>
    </lineage>
</organism>
<evidence type="ECO:0000256" key="1">
    <source>
        <dbReference type="ARBA" id="ARBA00006068"/>
    </source>
</evidence>
<dbReference type="STRING" id="1797768.A3C59_02750"/>
<evidence type="ECO:0000313" key="5">
    <source>
        <dbReference type="Proteomes" id="UP000176902"/>
    </source>
</evidence>
<sequence>MKKINLPIGEKDNPIKVKRVRDSLKKLVPFALVIGVLSALAIFLTTFSGSETFTNIPFLGYSVHNTDGKVNVLFLGIAGGLHDGANLTDTILVASYNLKTNQAYLFSIPRDLWLPELRSKANAAYQAGLSQNNGLELSKTVMGNVLGFPIHYGLRVDFRGFVQAIDAIEGIEVDVAKAFDDYLYPIAGMEDDLCGFREEEKDFSEEEAKLLNIEKGKRKVFIAPDGKIATDSAEEDKGVKYFSCRYEHIRFEKGPMKMGGAVALKYVRSRHGTAGEGSDFARSARQEKVLTAIREKVLSAETLFNPRKISELISALGKSVDTDISGKDAVEFYKLSKKMEGTHTFTLDDSLKVGLLPEGRNRLLIHPSPQDYGGAYVLISQDDDFSVVHEYVRKILIGEITEYEATASARSGNR</sequence>
<dbReference type="Proteomes" id="UP000176902">
    <property type="component" value="Unassembled WGS sequence"/>
</dbReference>